<feature type="non-terminal residue" evidence="1">
    <location>
        <position position="203"/>
    </location>
</feature>
<proteinExistence type="predicted"/>
<gene>
    <name evidence="1" type="ORF">PGLA2088_LOCUS46430</name>
</gene>
<reference evidence="1" key="1">
    <citation type="submission" date="2021-02" db="EMBL/GenBank/DDBJ databases">
        <authorList>
            <person name="Dougan E. K."/>
            <person name="Rhodes N."/>
            <person name="Thang M."/>
            <person name="Chan C."/>
        </authorList>
    </citation>
    <scope>NUCLEOTIDE SEQUENCE</scope>
</reference>
<sequence length="203" mass="22274">PAEVQELVRLLGHLANADPAGGPREEVKATKPLTASAPATSFYTALRRPVDPNLLVEGSESLAAVTTSMPLRADQDPEVFAACKALTLQGAQQVLAILRGHKLSENRSWRIPVGWYAIHCGAQIISSERAERMRQVWPEAPPEESLPHGAIMGLFYVQCHKSVEECRPDYVWARGPICHIVSKAVELPRPIRCGGKQGLWDLE</sequence>
<dbReference type="AlphaFoldDB" id="A0A813LTD1"/>
<protein>
    <submittedName>
        <fullName evidence="1">Uncharacterized protein</fullName>
    </submittedName>
</protein>
<evidence type="ECO:0000313" key="1">
    <source>
        <dbReference type="EMBL" id="CAE8732520.1"/>
    </source>
</evidence>
<feature type="non-terminal residue" evidence="1">
    <location>
        <position position="1"/>
    </location>
</feature>
<comment type="caution">
    <text evidence="1">The sequence shown here is derived from an EMBL/GenBank/DDBJ whole genome shotgun (WGS) entry which is preliminary data.</text>
</comment>
<accession>A0A813LTD1</accession>
<dbReference type="Proteomes" id="UP000626109">
    <property type="component" value="Unassembled WGS sequence"/>
</dbReference>
<organism evidence="1 2">
    <name type="scientific">Polarella glacialis</name>
    <name type="common">Dinoflagellate</name>
    <dbReference type="NCBI Taxonomy" id="89957"/>
    <lineage>
        <taxon>Eukaryota</taxon>
        <taxon>Sar</taxon>
        <taxon>Alveolata</taxon>
        <taxon>Dinophyceae</taxon>
        <taxon>Suessiales</taxon>
        <taxon>Suessiaceae</taxon>
        <taxon>Polarella</taxon>
    </lineage>
</organism>
<dbReference type="SUPFAM" id="SSF88697">
    <property type="entry name" value="PUA domain-like"/>
    <property type="match status" value="1"/>
</dbReference>
<evidence type="ECO:0000313" key="2">
    <source>
        <dbReference type="Proteomes" id="UP000626109"/>
    </source>
</evidence>
<dbReference type="EMBL" id="CAJNNW010036175">
    <property type="protein sequence ID" value="CAE8732520.1"/>
    <property type="molecule type" value="Genomic_DNA"/>
</dbReference>
<dbReference type="InterPro" id="IPR015947">
    <property type="entry name" value="PUA-like_sf"/>
</dbReference>
<name>A0A813LTD1_POLGL</name>